<dbReference type="Pfam" id="PF01272">
    <property type="entry name" value="GreA_GreB"/>
    <property type="match status" value="1"/>
</dbReference>
<dbReference type="Gene3D" id="3.10.50.30">
    <property type="entry name" value="Transcription elongation factor, GreA/GreB, C-terminal domain"/>
    <property type="match status" value="1"/>
</dbReference>
<sequence length="159" mass="17159">MEKQAILSAIVTHFENEYQVLAKAAMATYEAATHEENRAENKYDTRGLEASYLAESQSKRARELQQTANRYRGMKPVRFGEDDPIGQGALVTLKSEQGEAAYFLGPAGGGARIRFGDIGFVIVTGASPLGSALIGKEVGDLVILESGGNEREYEITGVT</sequence>
<name>A0A8A4TJC9_SULCO</name>
<dbReference type="RefSeq" id="WP_237379335.1">
    <property type="nucleotide sequence ID" value="NZ_CP071793.1"/>
</dbReference>
<proteinExistence type="predicted"/>
<dbReference type="GO" id="GO:0070063">
    <property type="term" value="F:RNA polymerase binding"/>
    <property type="evidence" value="ECO:0007669"/>
    <property type="project" value="InterPro"/>
</dbReference>
<dbReference type="InterPro" id="IPR023459">
    <property type="entry name" value="Tscrpt_elong_fac_GreA/B_fam"/>
</dbReference>
<protein>
    <submittedName>
        <fullName evidence="2">GreA/GreB family elongation factor</fullName>
    </submittedName>
</protein>
<dbReference type="AlphaFoldDB" id="A0A8A4TJC9"/>
<dbReference type="GO" id="GO:0003746">
    <property type="term" value="F:translation elongation factor activity"/>
    <property type="evidence" value="ECO:0007669"/>
    <property type="project" value="UniProtKB-KW"/>
</dbReference>
<dbReference type="SUPFAM" id="SSF54534">
    <property type="entry name" value="FKBP-like"/>
    <property type="match status" value="1"/>
</dbReference>
<evidence type="ECO:0000313" key="3">
    <source>
        <dbReference type="Proteomes" id="UP000663929"/>
    </source>
</evidence>
<dbReference type="GO" id="GO:0003677">
    <property type="term" value="F:DNA binding"/>
    <property type="evidence" value="ECO:0007669"/>
    <property type="project" value="InterPro"/>
</dbReference>
<dbReference type="EMBL" id="CP071793">
    <property type="protein sequence ID" value="QTD49703.1"/>
    <property type="molecule type" value="Genomic_DNA"/>
</dbReference>
<keyword evidence="2" id="KW-0251">Elongation factor</keyword>
<accession>A0A8A4TJC9</accession>
<keyword evidence="2" id="KW-0648">Protein biosynthesis</keyword>
<gene>
    <name evidence="2" type="ORF">J3U87_29315</name>
</gene>
<feature type="domain" description="Transcription elongation factor GreA/GreB C-terminal" evidence="1">
    <location>
        <begin position="126"/>
        <end position="158"/>
    </location>
</feature>
<dbReference type="PIRSF" id="PIRSF006092">
    <property type="entry name" value="GreA_GreB"/>
    <property type="match status" value="1"/>
</dbReference>
<dbReference type="InterPro" id="IPR001437">
    <property type="entry name" value="Tscrpt_elong_fac_GreA/B_C"/>
</dbReference>
<reference evidence="2" key="1">
    <citation type="submission" date="2021-03" db="EMBL/GenBank/DDBJ databases">
        <title>Acanthopleuribacteraceae sp. M133.</title>
        <authorList>
            <person name="Wang G."/>
        </authorList>
    </citation>
    <scope>NUCLEOTIDE SEQUENCE</scope>
    <source>
        <strain evidence="2">M133</strain>
    </source>
</reference>
<evidence type="ECO:0000259" key="1">
    <source>
        <dbReference type="Pfam" id="PF01272"/>
    </source>
</evidence>
<dbReference type="Proteomes" id="UP000663929">
    <property type="component" value="Chromosome"/>
</dbReference>
<dbReference type="InterPro" id="IPR036953">
    <property type="entry name" value="GreA/GreB_C_sf"/>
</dbReference>
<organism evidence="2 3">
    <name type="scientific">Sulfidibacter corallicola</name>
    <dbReference type="NCBI Taxonomy" id="2818388"/>
    <lineage>
        <taxon>Bacteria</taxon>
        <taxon>Pseudomonadati</taxon>
        <taxon>Acidobacteriota</taxon>
        <taxon>Holophagae</taxon>
        <taxon>Acanthopleuribacterales</taxon>
        <taxon>Acanthopleuribacteraceae</taxon>
        <taxon>Sulfidibacter</taxon>
    </lineage>
</organism>
<keyword evidence="3" id="KW-1185">Reference proteome</keyword>
<evidence type="ECO:0000313" key="2">
    <source>
        <dbReference type="EMBL" id="QTD49703.1"/>
    </source>
</evidence>
<dbReference type="GO" id="GO:0032784">
    <property type="term" value="P:regulation of DNA-templated transcription elongation"/>
    <property type="evidence" value="ECO:0007669"/>
    <property type="project" value="InterPro"/>
</dbReference>
<dbReference type="KEGG" id="scor:J3U87_29315"/>